<evidence type="ECO:0000313" key="10">
    <source>
        <dbReference type="EMBL" id="AHY61341.1"/>
    </source>
</evidence>
<dbReference type="Proteomes" id="UP000124656">
    <property type="component" value="Segment"/>
</dbReference>
<feature type="transmembrane region" description="Helical" evidence="7">
    <location>
        <begin position="76"/>
        <end position="93"/>
    </location>
</feature>
<feature type="domain" description="CoV 3a-like viroporin CD" evidence="9">
    <location>
        <begin position="138"/>
        <end position="195"/>
    </location>
</feature>
<keyword evidence="3 6" id="KW-1043">Host membrane</keyword>
<organism evidence="10 11">
    <name type="scientific">BtVs-BetaCoV/SC2013</name>
    <dbReference type="NCBI Taxonomy" id="1495253"/>
    <lineage>
        <taxon>Viruses</taxon>
        <taxon>Riboviria</taxon>
        <taxon>Orthornavirae</taxon>
        <taxon>Pisuviricota</taxon>
        <taxon>Pisoniviricetes</taxon>
        <taxon>Nidovirales</taxon>
        <taxon>Cornidovirineae</taxon>
        <taxon>Coronaviridae</taxon>
        <taxon>Orthocoronavirinae</taxon>
        <taxon>Betacoronavirus</taxon>
        <taxon>Merbecovirus</taxon>
        <taxon>Betacoronavirus cameli</taxon>
        <taxon>Middle East respiratory syndrome-related coronavirus</taxon>
    </lineage>
</organism>
<accession>A0A023YA57</accession>
<dbReference type="CDD" id="cd21645">
    <property type="entry name" value="MERS-CoV-like_ORF5"/>
    <property type="match status" value="1"/>
</dbReference>
<dbReference type="PROSITE" id="PS51966">
    <property type="entry name" value="COV_VIROPORIN_3A_TM"/>
    <property type="match status" value="1"/>
</dbReference>
<sequence>MAFSASLFRPIQLVSAFPHIDEDTDAVGRQAEEPQVILSCIPTVGYSAALAVNACLIPLILCLNQDTCMRSIVKTLILYGLMLYNFILSAILVSGTHMPLGSCLLTFVVVLSILWFVDRVRFCLMLRSYIPLIDMRSHFVRVTTCSSQGLVAVNNSKPYFIRNFEQQCRCSRCFYVHSVAYIECTYISRFSKVQLVSVTEFSLNNHRSTVFVPAVRDSVPLHIIAPSVLSV</sequence>
<dbReference type="InterPro" id="IPR044323">
    <property type="entry name" value="MERS-CoV-like_ORF5"/>
</dbReference>
<feature type="transmembrane region" description="Helical" evidence="7">
    <location>
        <begin position="44"/>
        <end position="64"/>
    </location>
</feature>
<evidence type="ECO:0000256" key="1">
    <source>
        <dbReference type="ARBA" id="ARBA00004301"/>
    </source>
</evidence>
<name>A0A023YA57_MERS</name>
<evidence type="ECO:0000313" key="11">
    <source>
        <dbReference type="Proteomes" id="UP000124656"/>
    </source>
</evidence>
<evidence type="ECO:0000256" key="6">
    <source>
        <dbReference type="PROSITE-ProRule" id="PRU01311"/>
    </source>
</evidence>
<dbReference type="InterPro" id="IPR046446">
    <property type="entry name" value="a/bCoV_VIROPORIN_3A-like_CD"/>
</dbReference>
<evidence type="ECO:0000256" key="2">
    <source>
        <dbReference type="ARBA" id="ARBA00022692"/>
    </source>
</evidence>
<dbReference type="GO" id="GO:0033644">
    <property type="term" value="C:host cell membrane"/>
    <property type="evidence" value="ECO:0007669"/>
    <property type="project" value="UniProtKB-SubCell"/>
</dbReference>
<keyword evidence="5 6" id="KW-0472">Membrane</keyword>
<dbReference type="PROSITE" id="PS51967">
    <property type="entry name" value="COV_VIROPORIN_3A_CD"/>
    <property type="match status" value="1"/>
</dbReference>
<feature type="transmembrane region" description="Helical" evidence="7">
    <location>
        <begin position="99"/>
        <end position="117"/>
    </location>
</feature>
<evidence type="ECO:0000259" key="8">
    <source>
        <dbReference type="PROSITE" id="PS51966"/>
    </source>
</evidence>
<evidence type="ECO:0000256" key="3">
    <source>
        <dbReference type="ARBA" id="ARBA00022870"/>
    </source>
</evidence>
<keyword evidence="2 6" id="KW-0812">Transmembrane</keyword>
<evidence type="ECO:0000256" key="5">
    <source>
        <dbReference type="ARBA" id="ARBA00023136"/>
    </source>
</evidence>
<evidence type="ECO:0000259" key="9">
    <source>
        <dbReference type="PROSITE" id="PS51967"/>
    </source>
</evidence>
<comment type="subcellular location">
    <subcellularLocation>
        <location evidence="1">Host membrane</location>
        <topology evidence="1">Multi-pass membrane protein</topology>
    </subcellularLocation>
</comment>
<protein>
    <submittedName>
        <fullName evidence="10">ORF5</fullName>
    </submittedName>
</protein>
<reference evidence="10 11" key="1">
    <citation type="journal article" date="2014" name="Emerg. Infect. Dis.">
        <title>MERS-related betacoronavirus in Vespertilio superans bats, China.</title>
        <authorList>
            <person name="Yang L."/>
            <person name="Wu Z."/>
            <person name="Ren X."/>
            <person name="Yang F."/>
            <person name="Zhang J."/>
            <person name="He G."/>
            <person name="Dong J."/>
            <person name="Sun L."/>
            <person name="Zhu Y."/>
            <person name="Zhang S."/>
            <person name="Jin Q."/>
        </authorList>
    </citation>
    <scope>NUCLEOTIDE SEQUENCE [LARGE SCALE GENOMIC DNA]</scope>
</reference>
<dbReference type="EMBL" id="KJ473821">
    <property type="protein sequence ID" value="AHY61341.1"/>
    <property type="molecule type" value="Genomic_RNA"/>
</dbReference>
<keyword evidence="4 6" id="KW-1133">Transmembrane helix</keyword>
<dbReference type="GO" id="GO:0016020">
    <property type="term" value="C:membrane"/>
    <property type="evidence" value="ECO:0007669"/>
    <property type="project" value="UniProtKB-UniRule"/>
</dbReference>
<evidence type="ECO:0000256" key="7">
    <source>
        <dbReference type="SAM" id="Phobius"/>
    </source>
</evidence>
<proteinExistence type="predicted"/>
<evidence type="ECO:0000256" key="4">
    <source>
        <dbReference type="ARBA" id="ARBA00022989"/>
    </source>
</evidence>
<feature type="domain" description="CoV 3a-like viroporin TM" evidence="8">
    <location>
        <begin position="31"/>
        <end position="134"/>
    </location>
</feature>
<dbReference type="InterPro" id="IPR046445">
    <property type="entry name" value="a/bCoV_VIROPORIN_3A-like_TM"/>
</dbReference>